<sequence length="228" mass="25041">MLSSITIPTTRDVAGRNLDQKSAYAIESLVEFLNTCPSSLPPPNLTGAWIVTFASKNWIQSVFSELDEVIDLLANDRYVPPRKSLNSILGRDITVSCLLFQFLNDDAKTRVQISYLKDGRASSLVGELVRSPNKSLNMMFGPRPLHMTMIVAYTTPLDSPSDVLVLSDANTFPKCDNFLILQRTLQSSKVLQIAAAMGANSASNPLLSIHCGQDHEPRPIIRPVPQTA</sequence>
<dbReference type="EMBL" id="UYSL01021521">
    <property type="protein sequence ID" value="VDL78472.1"/>
    <property type="molecule type" value="Genomic_DNA"/>
</dbReference>
<dbReference type="AlphaFoldDB" id="A0A0N4YDZ1"/>
<reference evidence="1 2" key="2">
    <citation type="submission" date="2018-11" db="EMBL/GenBank/DDBJ databases">
        <authorList>
            <consortium name="Pathogen Informatics"/>
        </authorList>
    </citation>
    <scope>NUCLEOTIDE SEQUENCE [LARGE SCALE GENOMIC DNA]</scope>
</reference>
<evidence type="ECO:0000313" key="3">
    <source>
        <dbReference type="WBParaSite" id="NBR_0001487501-mRNA-1"/>
    </source>
</evidence>
<organism evidence="3">
    <name type="scientific">Nippostrongylus brasiliensis</name>
    <name type="common">Rat hookworm</name>
    <dbReference type="NCBI Taxonomy" id="27835"/>
    <lineage>
        <taxon>Eukaryota</taxon>
        <taxon>Metazoa</taxon>
        <taxon>Ecdysozoa</taxon>
        <taxon>Nematoda</taxon>
        <taxon>Chromadorea</taxon>
        <taxon>Rhabditida</taxon>
        <taxon>Rhabditina</taxon>
        <taxon>Rhabditomorpha</taxon>
        <taxon>Strongyloidea</taxon>
        <taxon>Heligmosomidae</taxon>
        <taxon>Nippostrongylus</taxon>
    </lineage>
</organism>
<reference evidence="3" key="1">
    <citation type="submission" date="2017-02" db="UniProtKB">
        <authorList>
            <consortium name="WormBaseParasite"/>
        </authorList>
    </citation>
    <scope>IDENTIFICATION</scope>
</reference>
<evidence type="ECO:0000313" key="1">
    <source>
        <dbReference type="EMBL" id="VDL78472.1"/>
    </source>
</evidence>
<protein>
    <submittedName>
        <fullName evidence="3">PAP_fibrillin domain-containing protein</fullName>
    </submittedName>
</protein>
<keyword evidence="2" id="KW-1185">Reference proteome</keyword>
<accession>A0A0N4YDZ1</accession>
<name>A0A0N4YDZ1_NIPBR</name>
<dbReference type="WBParaSite" id="NBR_0001487501-mRNA-1">
    <property type="protein sequence ID" value="NBR_0001487501-mRNA-1"/>
    <property type="gene ID" value="NBR_0001487501"/>
</dbReference>
<proteinExistence type="predicted"/>
<gene>
    <name evidence="1" type="ORF">NBR_LOCUS14878</name>
</gene>
<dbReference type="Proteomes" id="UP000271162">
    <property type="component" value="Unassembled WGS sequence"/>
</dbReference>
<evidence type="ECO:0000313" key="2">
    <source>
        <dbReference type="Proteomes" id="UP000271162"/>
    </source>
</evidence>
<dbReference type="OMA" id="SNPIISM"/>